<evidence type="ECO:0000313" key="2">
    <source>
        <dbReference type="EMBL" id="KMY32268.1"/>
    </source>
</evidence>
<proteinExistence type="predicted"/>
<evidence type="ECO:0000313" key="3">
    <source>
        <dbReference type="Proteomes" id="UP000037326"/>
    </source>
</evidence>
<dbReference type="GeneID" id="96598389"/>
<comment type="caution">
    <text evidence="2">The sequence shown here is derived from an EMBL/GenBank/DDBJ whole genome shotgun (WGS) entry which is preliminary data.</text>
</comment>
<reference evidence="3" key="1">
    <citation type="submission" date="2015-07" db="EMBL/GenBank/DDBJ databases">
        <authorList>
            <consortium name="Consortium for Microbial Forensics and Genomics (microFORGE)"/>
            <person name="Knight B.M."/>
            <person name="Roberts D.P."/>
            <person name="Lin D."/>
            <person name="Hari K."/>
            <person name="Fletcher J."/>
            <person name="Melcher U."/>
            <person name="Blagden T."/>
            <person name="Winegar R.A."/>
        </authorList>
    </citation>
    <scope>NUCLEOTIDE SEQUENCE [LARGE SCALE GENOMIC DNA]</scope>
    <source>
        <strain evidence="3">DSM 23493</strain>
    </source>
</reference>
<sequence length="97" mass="11009">MRFQVTFQRVFQTSVPVTTLSVQKISTEIEELTLRPPRPVAIYLCESDSNTVLSVRKRSDSSNNNNNNNNNIRLSDQHHVGPKPPADVTELYRGLID</sequence>
<accession>A0A0K9FDJ1</accession>
<dbReference type="Proteomes" id="UP000037326">
    <property type="component" value="Unassembled WGS sequence"/>
</dbReference>
<dbReference type="AlphaFoldDB" id="A0A0K9FDJ1"/>
<protein>
    <submittedName>
        <fullName evidence="2">Uncharacterized protein</fullName>
    </submittedName>
</protein>
<dbReference type="EMBL" id="LFXJ01000005">
    <property type="protein sequence ID" value="KMY32268.1"/>
    <property type="molecule type" value="Genomic_DNA"/>
</dbReference>
<organism evidence="2 3">
    <name type="scientific">Lysinibacillus xylanilyticus</name>
    <dbReference type="NCBI Taxonomy" id="582475"/>
    <lineage>
        <taxon>Bacteria</taxon>
        <taxon>Bacillati</taxon>
        <taxon>Bacillota</taxon>
        <taxon>Bacilli</taxon>
        <taxon>Bacillales</taxon>
        <taxon>Bacillaceae</taxon>
        <taxon>Lysinibacillus</taxon>
    </lineage>
</organism>
<dbReference type="RefSeq" id="WP_049665422.1">
    <property type="nucleotide sequence ID" value="NZ_LFXJ01000005.1"/>
</dbReference>
<feature type="region of interest" description="Disordered" evidence="1">
    <location>
        <begin position="54"/>
        <end position="88"/>
    </location>
</feature>
<gene>
    <name evidence="2" type="ORF">ACZ11_08970</name>
</gene>
<dbReference type="PATRIC" id="fig|582475.4.peg.1346"/>
<evidence type="ECO:0000256" key="1">
    <source>
        <dbReference type="SAM" id="MobiDB-lite"/>
    </source>
</evidence>
<name>A0A0K9FDJ1_9BACI</name>